<keyword evidence="7" id="KW-0408">Iron</keyword>
<dbReference type="KEGG" id="mbas:ALGA_0750"/>
<protein>
    <submittedName>
        <fullName evidence="10">Glycyl-radical enzyme activating family protein</fullName>
    </submittedName>
</protein>
<dbReference type="PANTHER" id="PTHR30352:SF4">
    <property type="entry name" value="PYRUVATE FORMATE-LYASE 2-ACTIVATING ENZYME"/>
    <property type="match status" value="1"/>
</dbReference>
<keyword evidence="4" id="KW-0949">S-adenosyl-L-methionine</keyword>
<reference evidence="10 11" key="1">
    <citation type="journal article" date="2018" name="Mar. Genomics">
        <title>Complete genome sequence of Marinifilaceae bacterium strain SPP2, isolated from the Antarctic marine sediment.</title>
        <authorList>
            <person name="Watanabe M."/>
            <person name="Kojima H."/>
            <person name="Fukui M."/>
        </authorList>
    </citation>
    <scope>NUCLEOTIDE SEQUENCE [LARGE SCALE GENOMIC DNA]</scope>
    <source>
        <strain evidence="10 11">SPP2</strain>
    </source>
</reference>
<keyword evidence="3" id="KW-0004">4Fe-4S</keyword>
<evidence type="ECO:0000256" key="1">
    <source>
        <dbReference type="ARBA" id="ARBA00001966"/>
    </source>
</evidence>
<evidence type="ECO:0000256" key="4">
    <source>
        <dbReference type="ARBA" id="ARBA00022691"/>
    </source>
</evidence>
<dbReference type="NCBIfam" id="TIGR02494">
    <property type="entry name" value="PFLE_PFLC"/>
    <property type="match status" value="1"/>
</dbReference>
<dbReference type="CDD" id="cd01335">
    <property type="entry name" value="Radical_SAM"/>
    <property type="match status" value="1"/>
</dbReference>
<dbReference type="AlphaFoldDB" id="A0A1Y1CFK7"/>
<sequence length="264" mass="30477">MNGIVFDIKRYAVHDGPGIRTTIFMKGCPLRCLWCHNPESFSPKIEEFNQSNRLAEKLVEEKVNIGKEYSVRQLIKEIEKDQLFFDESGGGVTFSGGEPMLQIDFLDAMLKECRSMDLHTVVDTSGFAPKKHFERISNDVNLFLFDLKHMDDVEHQKLTGVSNKQILENLKFLIENGKNLIIRFPMIPGFNDSKTNIMKMVFFLTDLTSLSEIHILPYHRIGRDKYDRFNKENSMPDIPSLNEEDTFWAKELFEEAGFKINIGG</sequence>
<dbReference type="PROSITE" id="PS51918">
    <property type="entry name" value="RADICAL_SAM"/>
    <property type="match status" value="1"/>
</dbReference>
<dbReference type="InterPro" id="IPR001989">
    <property type="entry name" value="Radical_activat_CS"/>
</dbReference>
<dbReference type="InterPro" id="IPR013785">
    <property type="entry name" value="Aldolase_TIM"/>
</dbReference>
<dbReference type="PANTHER" id="PTHR30352">
    <property type="entry name" value="PYRUVATE FORMATE-LYASE-ACTIVATING ENZYME"/>
    <property type="match status" value="1"/>
</dbReference>
<name>A0A1Y1CFK7_9BACT</name>
<dbReference type="InterPro" id="IPR007197">
    <property type="entry name" value="rSAM"/>
</dbReference>
<gene>
    <name evidence="10" type="ORF">ALGA_0750</name>
</gene>
<dbReference type="GO" id="GO:0046872">
    <property type="term" value="F:metal ion binding"/>
    <property type="evidence" value="ECO:0007669"/>
    <property type="project" value="UniProtKB-KW"/>
</dbReference>
<dbReference type="InterPro" id="IPR058240">
    <property type="entry name" value="rSAM_sf"/>
</dbReference>
<keyword evidence="8" id="KW-0411">Iron-sulfur</keyword>
<dbReference type="SFLD" id="SFLDS00029">
    <property type="entry name" value="Radical_SAM"/>
    <property type="match status" value="1"/>
</dbReference>
<evidence type="ECO:0000256" key="3">
    <source>
        <dbReference type="ARBA" id="ARBA00022485"/>
    </source>
</evidence>
<evidence type="ECO:0000313" key="10">
    <source>
        <dbReference type="EMBL" id="BAX79139.1"/>
    </source>
</evidence>
<dbReference type="SFLD" id="SFLDG01066">
    <property type="entry name" value="organic_radical-activating_enz"/>
    <property type="match status" value="1"/>
</dbReference>
<evidence type="ECO:0000313" key="11">
    <source>
        <dbReference type="Proteomes" id="UP000218267"/>
    </source>
</evidence>
<feature type="domain" description="Radical SAM core" evidence="9">
    <location>
        <begin position="14"/>
        <end position="264"/>
    </location>
</feature>
<dbReference type="Proteomes" id="UP000218267">
    <property type="component" value="Chromosome"/>
</dbReference>
<dbReference type="PROSITE" id="PS01087">
    <property type="entry name" value="RADICAL_ACTIVATING"/>
    <property type="match status" value="1"/>
</dbReference>
<accession>A0A1Y1CFK7</accession>
<dbReference type="GO" id="GO:0051539">
    <property type="term" value="F:4 iron, 4 sulfur cluster binding"/>
    <property type="evidence" value="ECO:0007669"/>
    <property type="project" value="UniProtKB-KW"/>
</dbReference>
<dbReference type="OrthoDB" id="9782387at2"/>
<keyword evidence="11" id="KW-1185">Reference proteome</keyword>
<dbReference type="EMBL" id="AP018042">
    <property type="protein sequence ID" value="BAX79139.1"/>
    <property type="molecule type" value="Genomic_DNA"/>
</dbReference>
<evidence type="ECO:0000256" key="8">
    <source>
        <dbReference type="ARBA" id="ARBA00023014"/>
    </source>
</evidence>
<dbReference type="SUPFAM" id="SSF102114">
    <property type="entry name" value="Radical SAM enzymes"/>
    <property type="match status" value="1"/>
</dbReference>
<comment type="similarity">
    <text evidence="2">Belongs to the organic radical-activating enzymes family.</text>
</comment>
<evidence type="ECO:0000256" key="7">
    <source>
        <dbReference type="ARBA" id="ARBA00023004"/>
    </source>
</evidence>
<dbReference type="InterPro" id="IPR034457">
    <property type="entry name" value="Organic_radical-activating"/>
</dbReference>
<keyword evidence="6" id="KW-0560">Oxidoreductase</keyword>
<evidence type="ECO:0000256" key="5">
    <source>
        <dbReference type="ARBA" id="ARBA00022723"/>
    </source>
</evidence>
<dbReference type="RefSeq" id="WP_096428069.1">
    <property type="nucleotide sequence ID" value="NZ_AP018042.1"/>
</dbReference>
<dbReference type="Gene3D" id="3.20.20.70">
    <property type="entry name" value="Aldolase class I"/>
    <property type="match status" value="1"/>
</dbReference>
<comment type="cofactor">
    <cofactor evidence="1">
        <name>[4Fe-4S] cluster</name>
        <dbReference type="ChEBI" id="CHEBI:49883"/>
    </cofactor>
</comment>
<dbReference type="GO" id="GO:0016491">
    <property type="term" value="F:oxidoreductase activity"/>
    <property type="evidence" value="ECO:0007669"/>
    <property type="project" value="UniProtKB-KW"/>
</dbReference>
<evidence type="ECO:0000256" key="2">
    <source>
        <dbReference type="ARBA" id="ARBA00009777"/>
    </source>
</evidence>
<keyword evidence="5" id="KW-0479">Metal-binding</keyword>
<organism evidence="10 11">
    <name type="scientific">Labilibaculum antarcticum</name>
    <dbReference type="NCBI Taxonomy" id="1717717"/>
    <lineage>
        <taxon>Bacteria</taxon>
        <taxon>Pseudomonadati</taxon>
        <taxon>Bacteroidota</taxon>
        <taxon>Bacteroidia</taxon>
        <taxon>Marinilabiliales</taxon>
        <taxon>Marinifilaceae</taxon>
        <taxon>Labilibaculum</taxon>
    </lineage>
</organism>
<proteinExistence type="inferred from homology"/>
<dbReference type="PIRSF" id="PIRSF000371">
    <property type="entry name" value="PFL_act_enz"/>
    <property type="match status" value="1"/>
</dbReference>
<evidence type="ECO:0000259" key="9">
    <source>
        <dbReference type="PROSITE" id="PS51918"/>
    </source>
</evidence>
<dbReference type="Pfam" id="PF04055">
    <property type="entry name" value="Radical_SAM"/>
    <property type="match status" value="1"/>
</dbReference>
<dbReference type="InterPro" id="IPR012839">
    <property type="entry name" value="Organic_radical_activase"/>
</dbReference>
<reference evidence="11" key="2">
    <citation type="journal article" date="2020" name="Antonie Van Leeuwenhoek">
        <title>Labilibaculum antarcticum sp. nov., a novel facultative anaerobic, psychrotorelant bacterium isolated from marine sediment of Antarctica.</title>
        <authorList>
            <person name="Watanabe M."/>
            <person name="Kojima H."/>
            <person name="Fukui M."/>
        </authorList>
    </citation>
    <scope>NUCLEOTIDE SEQUENCE [LARGE SCALE GENOMIC DNA]</scope>
    <source>
        <strain evidence="11">SPP2</strain>
    </source>
</reference>
<evidence type="ECO:0000256" key="6">
    <source>
        <dbReference type="ARBA" id="ARBA00023002"/>
    </source>
</evidence>